<feature type="domain" description="Response regulatory" evidence="3">
    <location>
        <begin position="4"/>
        <end position="120"/>
    </location>
</feature>
<gene>
    <name evidence="4" type="primary">pleD_2</name>
    <name evidence="4" type="ORF">Verru16b_02168</name>
</gene>
<dbReference type="RefSeq" id="WP_069962280.1">
    <property type="nucleotide sequence ID" value="NZ_CP016094.1"/>
</dbReference>
<dbReference type="Proteomes" id="UP000095228">
    <property type="component" value="Chromosome"/>
</dbReference>
<dbReference type="EMBL" id="CP016094">
    <property type="protein sequence ID" value="AOS45092.1"/>
    <property type="molecule type" value="Genomic_DNA"/>
</dbReference>
<feature type="domain" description="Response regulatory" evidence="3">
    <location>
        <begin position="140"/>
        <end position="256"/>
    </location>
</feature>
<dbReference type="PROSITE" id="PS50110">
    <property type="entry name" value="RESPONSE_REGULATORY"/>
    <property type="match status" value="2"/>
</dbReference>
<dbReference type="KEGG" id="obg:Verru16b_02168"/>
<evidence type="ECO:0000256" key="2">
    <source>
        <dbReference type="PROSITE-ProRule" id="PRU00169"/>
    </source>
</evidence>
<feature type="modified residue" description="4-aspartylphosphate" evidence="2">
    <location>
        <position position="53"/>
    </location>
</feature>
<keyword evidence="5" id="KW-1185">Reference proteome</keyword>
<dbReference type="Gene3D" id="3.40.50.2300">
    <property type="match status" value="2"/>
</dbReference>
<name>A0A1D8AW21_9BACT</name>
<dbReference type="Pfam" id="PF00072">
    <property type="entry name" value="Response_reg"/>
    <property type="match status" value="2"/>
</dbReference>
<proteinExistence type="predicted"/>
<sequence length="388" mass="42287">MRNKILTVDDSKTVRIIVRKTFKSYDCEILEAGNGVEGLALAAKSMPDLILLDVTMPVMDGVEMLTKLKADPQLKGIPVMMLTAEGGRDHVLKIAKIGVRDYIVKPFEEDVLIEKAGRIIDLKPLADSPTKARSLTDPATILVVEDKPAIIQQIQEGLKHTPWKVVGATTQGEAIDFCTKSPPDIAILSLSLPDESAFALFRLLRTNVKTKYTPVFGLVVKTEVNTVQQAQTVGFTTVITKPIDPLDLEARIAKAMNLDTSTRYFTIQDGFFLFKMPENSTPAALAEIATYLKPKLTEAVDAGHNKAIINCEALKSLHMGVIKQLVTAMQLCKDTGVNYALVGNHQLTAECKGFEETRSWNFHETLEEAKASITKAPAASAAPALATA</sequence>
<dbReference type="PANTHER" id="PTHR44591">
    <property type="entry name" value="STRESS RESPONSE REGULATOR PROTEIN 1"/>
    <property type="match status" value="1"/>
</dbReference>
<dbReference type="AlphaFoldDB" id="A0A1D8AW21"/>
<evidence type="ECO:0000313" key="5">
    <source>
        <dbReference type="Proteomes" id="UP000095228"/>
    </source>
</evidence>
<dbReference type="GO" id="GO:0000160">
    <property type="term" value="P:phosphorelay signal transduction system"/>
    <property type="evidence" value="ECO:0007669"/>
    <property type="project" value="InterPro"/>
</dbReference>
<dbReference type="SUPFAM" id="SSF52172">
    <property type="entry name" value="CheY-like"/>
    <property type="match status" value="2"/>
</dbReference>
<accession>A0A1D8AW21</accession>
<evidence type="ECO:0000313" key="4">
    <source>
        <dbReference type="EMBL" id="AOS45092.1"/>
    </source>
</evidence>
<evidence type="ECO:0000259" key="3">
    <source>
        <dbReference type="PROSITE" id="PS50110"/>
    </source>
</evidence>
<evidence type="ECO:0000256" key="1">
    <source>
        <dbReference type="ARBA" id="ARBA00022553"/>
    </source>
</evidence>
<protein>
    <submittedName>
        <fullName evidence="4">Response regulator PleD</fullName>
    </submittedName>
</protein>
<dbReference type="STRING" id="1838286.Verru16b_02168"/>
<dbReference type="SMART" id="SM00448">
    <property type="entry name" value="REC"/>
    <property type="match status" value="2"/>
</dbReference>
<comment type="caution">
    <text evidence="2">Lacks conserved residue(s) required for the propagation of feature annotation.</text>
</comment>
<reference evidence="4 5" key="1">
    <citation type="submission" date="2016-06" db="EMBL/GenBank/DDBJ databases">
        <title>Three novel species with peptidoglycan cell walls form the new genus Lacunisphaera gen. nov. in the family Opitutaceae of the verrucomicrobial subdivision 4.</title>
        <authorList>
            <person name="Rast P."/>
            <person name="Gloeckner I."/>
            <person name="Jogler M."/>
            <person name="Boedeker C."/>
            <person name="Jeske O."/>
            <person name="Wiegand S."/>
            <person name="Reinhardt R."/>
            <person name="Schumann P."/>
            <person name="Rohde M."/>
            <person name="Spring S."/>
            <person name="Gloeckner F.O."/>
            <person name="Jogler C."/>
        </authorList>
    </citation>
    <scope>NUCLEOTIDE SEQUENCE [LARGE SCALE GENOMIC DNA]</scope>
    <source>
        <strain evidence="4 5">IG16b</strain>
    </source>
</reference>
<dbReference type="PANTHER" id="PTHR44591:SF3">
    <property type="entry name" value="RESPONSE REGULATORY DOMAIN-CONTAINING PROTEIN"/>
    <property type="match status" value="1"/>
</dbReference>
<organism evidence="4 5">
    <name type="scientific">Lacunisphaera limnophila</name>
    <dbReference type="NCBI Taxonomy" id="1838286"/>
    <lineage>
        <taxon>Bacteria</taxon>
        <taxon>Pseudomonadati</taxon>
        <taxon>Verrucomicrobiota</taxon>
        <taxon>Opitutia</taxon>
        <taxon>Opitutales</taxon>
        <taxon>Opitutaceae</taxon>
        <taxon>Lacunisphaera</taxon>
    </lineage>
</organism>
<dbReference type="OrthoDB" id="9786548at2"/>
<dbReference type="InterPro" id="IPR011006">
    <property type="entry name" value="CheY-like_superfamily"/>
</dbReference>
<keyword evidence="1 2" id="KW-0597">Phosphoprotein</keyword>
<dbReference type="InterPro" id="IPR001789">
    <property type="entry name" value="Sig_transdc_resp-reg_receiver"/>
</dbReference>
<dbReference type="InterPro" id="IPR050595">
    <property type="entry name" value="Bact_response_regulator"/>
</dbReference>